<gene>
    <name evidence="1" type="ORF">mPipKuh1_009626</name>
</gene>
<proteinExistence type="predicted"/>
<accession>A0A7J7ZJF3</accession>
<comment type="caution">
    <text evidence="1">The sequence shown here is derived from an EMBL/GenBank/DDBJ whole genome shotgun (WGS) entry which is preliminary data.</text>
</comment>
<organism evidence="1 2">
    <name type="scientific">Pipistrellus kuhlii</name>
    <name type="common">Kuhl's pipistrelle</name>
    <dbReference type="NCBI Taxonomy" id="59472"/>
    <lineage>
        <taxon>Eukaryota</taxon>
        <taxon>Metazoa</taxon>
        <taxon>Chordata</taxon>
        <taxon>Craniata</taxon>
        <taxon>Vertebrata</taxon>
        <taxon>Euteleostomi</taxon>
        <taxon>Mammalia</taxon>
        <taxon>Eutheria</taxon>
        <taxon>Laurasiatheria</taxon>
        <taxon>Chiroptera</taxon>
        <taxon>Yangochiroptera</taxon>
        <taxon>Vespertilionidae</taxon>
        <taxon>Pipistrellus</taxon>
    </lineage>
</organism>
<dbReference type="AlphaFoldDB" id="A0A7J7ZJF3"/>
<name>A0A7J7ZJF3_PIPKU</name>
<reference evidence="1 2" key="1">
    <citation type="journal article" date="2020" name="Nature">
        <title>Six reference-quality genomes reveal evolution of bat adaptations.</title>
        <authorList>
            <person name="Jebb D."/>
            <person name="Huang Z."/>
            <person name="Pippel M."/>
            <person name="Hughes G.M."/>
            <person name="Lavrichenko K."/>
            <person name="Devanna P."/>
            <person name="Winkler S."/>
            <person name="Jermiin L.S."/>
            <person name="Skirmuntt E.C."/>
            <person name="Katzourakis A."/>
            <person name="Burkitt-Gray L."/>
            <person name="Ray D.A."/>
            <person name="Sullivan K.A.M."/>
            <person name="Roscito J.G."/>
            <person name="Kirilenko B.M."/>
            <person name="Davalos L.M."/>
            <person name="Corthals A.P."/>
            <person name="Power M.L."/>
            <person name="Jones G."/>
            <person name="Ransome R.D."/>
            <person name="Dechmann D.K.N."/>
            <person name="Locatelli A.G."/>
            <person name="Puechmaille S.J."/>
            <person name="Fedrigo O."/>
            <person name="Jarvis E.D."/>
            <person name="Hiller M."/>
            <person name="Vernes S.C."/>
            <person name="Myers E.W."/>
            <person name="Teeling E.C."/>
        </authorList>
    </citation>
    <scope>NUCLEOTIDE SEQUENCE [LARGE SCALE GENOMIC DNA]</scope>
    <source>
        <strain evidence="1">MPipKuh1</strain>
        <tissue evidence="1">Flight muscle</tissue>
    </source>
</reference>
<keyword evidence="2" id="KW-1185">Reference proteome</keyword>
<sequence length="130" mass="15028">MQRCRAYFTPINAELERKLFCFTFCVCVFQKQILFFGNTLCLRPGQVFLYVCIYVDVCTYVSNVRDVFIVSMLLDIVTLQPCHSEAHGLPPHRHRQGLHQPGRPECGNKTVNVQDLAAFLLVYKLSDRKK</sequence>
<evidence type="ECO:0000313" key="2">
    <source>
        <dbReference type="Proteomes" id="UP000558488"/>
    </source>
</evidence>
<protein>
    <submittedName>
        <fullName evidence="1">Uncharacterized protein</fullName>
    </submittedName>
</protein>
<dbReference type="EMBL" id="JACAGB010000003">
    <property type="protein sequence ID" value="KAF6374407.1"/>
    <property type="molecule type" value="Genomic_DNA"/>
</dbReference>
<evidence type="ECO:0000313" key="1">
    <source>
        <dbReference type="EMBL" id="KAF6374407.1"/>
    </source>
</evidence>
<dbReference type="Proteomes" id="UP000558488">
    <property type="component" value="Unassembled WGS sequence"/>
</dbReference>